<evidence type="ECO:0000313" key="1">
    <source>
        <dbReference type="EMBL" id="QHT91123.1"/>
    </source>
</evidence>
<sequence>MSSLNNNTVINTNYYALWYYFLNGERGTNAISLNYDTLWELHKNTVNNENSMIHNYIKKIIRVSVNRILCYKYNSREKTIELLNEHNNTYEKEGAFYAMQNYPFIDNQANNLFEVLIYLTKEDHDMWYLLSHADNIKYTEDSLYPKFFYEELISLNPITPDEYYEDGIMNA</sequence>
<organism evidence="1">
    <name type="scientific">viral metagenome</name>
    <dbReference type="NCBI Taxonomy" id="1070528"/>
    <lineage>
        <taxon>unclassified sequences</taxon>
        <taxon>metagenomes</taxon>
        <taxon>organismal metagenomes</taxon>
    </lineage>
</organism>
<name>A0A6C0IHW9_9ZZZZ</name>
<dbReference type="AlphaFoldDB" id="A0A6C0IHW9"/>
<reference evidence="1" key="1">
    <citation type="journal article" date="2020" name="Nature">
        <title>Giant virus diversity and host interactions through global metagenomics.</title>
        <authorList>
            <person name="Schulz F."/>
            <person name="Roux S."/>
            <person name="Paez-Espino D."/>
            <person name="Jungbluth S."/>
            <person name="Walsh D.A."/>
            <person name="Denef V.J."/>
            <person name="McMahon K.D."/>
            <person name="Konstantinidis K.T."/>
            <person name="Eloe-Fadrosh E.A."/>
            <person name="Kyrpides N.C."/>
            <person name="Woyke T."/>
        </authorList>
    </citation>
    <scope>NUCLEOTIDE SEQUENCE</scope>
    <source>
        <strain evidence="1">GVMAG-M-3300023184-72</strain>
    </source>
</reference>
<accession>A0A6C0IHW9</accession>
<dbReference type="EMBL" id="MN740162">
    <property type="protein sequence ID" value="QHT91123.1"/>
    <property type="molecule type" value="Genomic_DNA"/>
</dbReference>
<proteinExistence type="predicted"/>
<protein>
    <submittedName>
        <fullName evidence="1">Uncharacterized protein</fullName>
    </submittedName>
</protein>